<dbReference type="InterPro" id="IPR007167">
    <property type="entry name" value="Fe-transptr_FeoA-like"/>
</dbReference>
<organism evidence="3 4">
    <name type="scientific">Phaeospirillum tilakii</name>
    <dbReference type="NCBI Taxonomy" id="741673"/>
    <lineage>
        <taxon>Bacteria</taxon>
        <taxon>Pseudomonadati</taxon>
        <taxon>Pseudomonadota</taxon>
        <taxon>Alphaproteobacteria</taxon>
        <taxon>Rhodospirillales</taxon>
        <taxon>Rhodospirillaceae</taxon>
        <taxon>Phaeospirillum</taxon>
    </lineage>
</organism>
<dbReference type="Gene3D" id="2.30.30.90">
    <property type="match status" value="1"/>
</dbReference>
<dbReference type="InterPro" id="IPR038157">
    <property type="entry name" value="FeoA_core_dom"/>
</dbReference>
<keyword evidence="4" id="KW-1185">Reference proteome</keyword>
<evidence type="ECO:0000313" key="3">
    <source>
        <dbReference type="EMBL" id="MFD2232859.1"/>
    </source>
</evidence>
<dbReference type="Proteomes" id="UP001597296">
    <property type="component" value="Unassembled WGS sequence"/>
</dbReference>
<dbReference type="Pfam" id="PF04023">
    <property type="entry name" value="FeoA"/>
    <property type="match status" value="1"/>
</dbReference>
<dbReference type="SMART" id="SM00899">
    <property type="entry name" value="FeoA"/>
    <property type="match status" value="1"/>
</dbReference>
<protein>
    <submittedName>
        <fullName evidence="3">Ferrous iron transport protein A</fullName>
    </submittedName>
</protein>
<comment type="caution">
    <text evidence="3">The sequence shown here is derived from an EMBL/GenBank/DDBJ whole genome shotgun (WGS) entry which is preliminary data.</text>
</comment>
<dbReference type="RefSeq" id="WP_377314540.1">
    <property type="nucleotide sequence ID" value="NZ_JBHUIY010000004.1"/>
</dbReference>
<name>A0ABW5C6H8_9PROT</name>
<gene>
    <name evidence="3" type="ORF">ACFSNB_03480</name>
</gene>
<sequence length="77" mass="8447">MDLSLTDLKPGESARVAGFRAGDRAYRQRLLAMGVTPGVSLRVTRVAPLGDPVEIALRDFTLTLRRGEAAILRLERI</sequence>
<dbReference type="PANTHER" id="PTHR42954">
    <property type="entry name" value="FE(2+) TRANSPORT PROTEIN A"/>
    <property type="match status" value="1"/>
</dbReference>
<proteinExistence type="predicted"/>
<dbReference type="InterPro" id="IPR052713">
    <property type="entry name" value="FeoA"/>
</dbReference>
<feature type="domain" description="Ferrous iron transporter FeoA-like" evidence="2">
    <location>
        <begin position="3"/>
        <end position="76"/>
    </location>
</feature>
<accession>A0ABW5C6H8</accession>
<reference evidence="4" key="1">
    <citation type="journal article" date="2019" name="Int. J. Syst. Evol. Microbiol.">
        <title>The Global Catalogue of Microorganisms (GCM) 10K type strain sequencing project: providing services to taxonomists for standard genome sequencing and annotation.</title>
        <authorList>
            <consortium name="The Broad Institute Genomics Platform"/>
            <consortium name="The Broad Institute Genome Sequencing Center for Infectious Disease"/>
            <person name="Wu L."/>
            <person name="Ma J."/>
        </authorList>
    </citation>
    <scope>NUCLEOTIDE SEQUENCE [LARGE SCALE GENOMIC DNA]</scope>
    <source>
        <strain evidence="4">KCTC 15012</strain>
    </source>
</reference>
<dbReference type="PANTHER" id="PTHR42954:SF2">
    <property type="entry name" value="FE(2+) TRANSPORT PROTEIN A"/>
    <property type="match status" value="1"/>
</dbReference>
<keyword evidence="1" id="KW-0408">Iron</keyword>
<evidence type="ECO:0000256" key="1">
    <source>
        <dbReference type="ARBA" id="ARBA00023004"/>
    </source>
</evidence>
<evidence type="ECO:0000259" key="2">
    <source>
        <dbReference type="SMART" id="SM00899"/>
    </source>
</evidence>
<evidence type="ECO:0000313" key="4">
    <source>
        <dbReference type="Proteomes" id="UP001597296"/>
    </source>
</evidence>
<dbReference type="InterPro" id="IPR008988">
    <property type="entry name" value="Transcriptional_repressor_C"/>
</dbReference>
<dbReference type="EMBL" id="JBHUIY010000004">
    <property type="protein sequence ID" value="MFD2232859.1"/>
    <property type="molecule type" value="Genomic_DNA"/>
</dbReference>
<dbReference type="SUPFAM" id="SSF50037">
    <property type="entry name" value="C-terminal domain of transcriptional repressors"/>
    <property type="match status" value="1"/>
</dbReference>